<name>A0A5B8XT62_9DELT</name>
<sequence length="183" mass="20038">MKRLLCLVLVSLPLMTACEEESTPPPVFTENNVNMSNNNNNSNNATTVEDMGEQVDMDSPDIDEPDLNIDDPGFMNGRWEFRKDLGGGEISDVVAVLTIQHRVNAEDATGTWAMTTPAGGGQLGGTQWLDNTFATSWEFRVDNQTVTYGIAEGKRDGDDNRVRGTWNYSGDGTFGDAVLVRVE</sequence>
<dbReference type="AlphaFoldDB" id="A0A5B8XT62"/>
<gene>
    <name evidence="3" type="ORF">FRD01_08355</name>
</gene>
<reference evidence="3 4" key="1">
    <citation type="submission" date="2019-08" db="EMBL/GenBank/DDBJ databases">
        <authorList>
            <person name="Liang Q."/>
        </authorList>
    </citation>
    <scope>NUCLEOTIDE SEQUENCE [LARGE SCALE GENOMIC DNA]</scope>
    <source>
        <strain evidence="3 4">V1718</strain>
    </source>
</reference>
<dbReference type="EMBL" id="CP042467">
    <property type="protein sequence ID" value="QED27253.1"/>
    <property type="molecule type" value="Genomic_DNA"/>
</dbReference>
<accession>A0A5B8XT62</accession>
<evidence type="ECO:0000313" key="4">
    <source>
        <dbReference type="Proteomes" id="UP000321595"/>
    </source>
</evidence>
<dbReference type="RefSeq" id="WP_146958938.1">
    <property type="nucleotide sequence ID" value="NZ_CP042467.1"/>
</dbReference>
<proteinExistence type="predicted"/>
<feature type="chain" id="PRO_5022930522" description="Lipoprotein" evidence="2">
    <location>
        <begin position="20"/>
        <end position="183"/>
    </location>
</feature>
<feature type="region of interest" description="Disordered" evidence="1">
    <location>
        <begin position="20"/>
        <end position="45"/>
    </location>
</feature>
<feature type="compositionally biased region" description="Low complexity" evidence="1">
    <location>
        <begin position="31"/>
        <end position="44"/>
    </location>
</feature>
<dbReference type="KEGG" id="bbae:FRD01_08355"/>
<evidence type="ECO:0000256" key="1">
    <source>
        <dbReference type="SAM" id="MobiDB-lite"/>
    </source>
</evidence>
<evidence type="ECO:0000313" key="3">
    <source>
        <dbReference type="EMBL" id="QED27253.1"/>
    </source>
</evidence>
<evidence type="ECO:0000256" key="2">
    <source>
        <dbReference type="SAM" id="SignalP"/>
    </source>
</evidence>
<feature type="signal peptide" evidence="2">
    <location>
        <begin position="1"/>
        <end position="19"/>
    </location>
</feature>
<organism evidence="3 4">
    <name type="scientific">Microvenator marinus</name>
    <dbReference type="NCBI Taxonomy" id="2600177"/>
    <lineage>
        <taxon>Bacteria</taxon>
        <taxon>Deltaproteobacteria</taxon>
        <taxon>Bradymonadales</taxon>
        <taxon>Microvenatoraceae</taxon>
        <taxon>Microvenator</taxon>
    </lineage>
</organism>
<keyword evidence="2" id="KW-0732">Signal</keyword>
<dbReference type="Proteomes" id="UP000321595">
    <property type="component" value="Chromosome"/>
</dbReference>
<evidence type="ECO:0008006" key="5">
    <source>
        <dbReference type="Google" id="ProtNLM"/>
    </source>
</evidence>
<dbReference type="PROSITE" id="PS51257">
    <property type="entry name" value="PROKAR_LIPOPROTEIN"/>
    <property type="match status" value="1"/>
</dbReference>
<protein>
    <recommendedName>
        <fullName evidence="5">Lipoprotein</fullName>
    </recommendedName>
</protein>
<keyword evidence="4" id="KW-1185">Reference proteome</keyword>